<sequence length="67" mass="7580">MTTGIAEAVLRGFPCKTADALQRYPRNSKQMAGVFQATRRFRLSALCRQAEYASRGGWQNEAIRERS</sequence>
<evidence type="ECO:0000313" key="2">
    <source>
        <dbReference type="Proteomes" id="UP000070366"/>
    </source>
</evidence>
<name>A0A136Q8E5_9FIRM</name>
<dbReference type="EMBL" id="LSZW01000022">
    <property type="protein sequence ID" value="KXK66932.1"/>
    <property type="molecule type" value="Genomic_DNA"/>
</dbReference>
<evidence type="ECO:0000313" key="1">
    <source>
        <dbReference type="EMBL" id="KXK66932.1"/>
    </source>
</evidence>
<reference evidence="2" key="1">
    <citation type="submission" date="2016-02" db="EMBL/GenBank/DDBJ databases">
        <authorList>
            <person name="Mitreva M."/>
            <person name="Pepin K.H."/>
            <person name="Mihindukulasuriya K.A."/>
            <person name="Fulton R."/>
            <person name="Fronick C."/>
            <person name="O'Laughlin M."/>
            <person name="Miner T."/>
            <person name="Herter B."/>
            <person name="Rosa B.A."/>
            <person name="Cordes M."/>
            <person name="Tomlinson C."/>
            <person name="Wollam A."/>
            <person name="Palsikar V.B."/>
            <person name="Mardis E.R."/>
            <person name="Wilson R.K."/>
        </authorList>
    </citation>
    <scope>NUCLEOTIDE SEQUENCE [LARGE SCALE GENOMIC DNA]</scope>
    <source>
        <strain evidence="2">DSM 22607</strain>
    </source>
</reference>
<protein>
    <submittedName>
        <fullName evidence="1">Uncharacterized protein</fullName>
    </submittedName>
</protein>
<dbReference type="Proteomes" id="UP000070366">
    <property type="component" value="Unassembled WGS sequence"/>
</dbReference>
<gene>
    <name evidence="1" type="ORF">HMPREF3293_00236</name>
</gene>
<accession>A0A136Q8E5</accession>
<comment type="caution">
    <text evidence="1">The sequence shown here is derived from an EMBL/GenBank/DDBJ whole genome shotgun (WGS) entry which is preliminary data.</text>
</comment>
<dbReference type="AlphaFoldDB" id="A0A136Q8E5"/>
<organism evidence="1 2">
    <name type="scientific">Christensenella minuta</name>
    <dbReference type="NCBI Taxonomy" id="626937"/>
    <lineage>
        <taxon>Bacteria</taxon>
        <taxon>Bacillati</taxon>
        <taxon>Bacillota</taxon>
        <taxon>Clostridia</taxon>
        <taxon>Christensenellales</taxon>
        <taxon>Christensenellaceae</taxon>
        <taxon>Christensenella</taxon>
    </lineage>
</organism>
<dbReference type="STRING" id="626937.HMPREF3293_00236"/>
<keyword evidence="2" id="KW-1185">Reference proteome</keyword>
<proteinExistence type="predicted"/>